<dbReference type="InterPro" id="IPR036444">
    <property type="entry name" value="PLipase_A2_dom_sf"/>
</dbReference>
<keyword evidence="1" id="KW-0472">Membrane</keyword>
<keyword evidence="1" id="KW-1133">Transmembrane helix</keyword>
<dbReference type="GO" id="GO:0004623">
    <property type="term" value="F:phospholipase A2 activity"/>
    <property type="evidence" value="ECO:0007669"/>
    <property type="project" value="InterPro"/>
</dbReference>
<protein>
    <recommendedName>
        <fullName evidence="4">Phospholipase A2</fullName>
    </recommendedName>
</protein>
<dbReference type="OrthoDB" id="6282885at2"/>
<evidence type="ECO:0000256" key="1">
    <source>
        <dbReference type="SAM" id="Phobius"/>
    </source>
</evidence>
<evidence type="ECO:0000313" key="3">
    <source>
        <dbReference type="Proteomes" id="UP000032233"/>
    </source>
</evidence>
<dbReference type="InParanoid" id="A0A0D2J4M3"/>
<evidence type="ECO:0008006" key="4">
    <source>
        <dbReference type="Google" id="ProtNLM"/>
    </source>
</evidence>
<feature type="transmembrane region" description="Helical" evidence="1">
    <location>
        <begin position="12"/>
        <end position="30"/>
    </location>
</feature>
<gene>
    <name evidence="2" type="ORF">X474_15910</name>
</gene>
<dbReference type="AlphaFoldDB" id="A0A0D2J4M3"/>
<dbReference type="GO" id="GO:0005509">
    <property type="term" value="F:calcium ion binding"/>
    <property type="evidence" value="ECO:0007669"/>
    <property type="project" value="InterPro"/>
</dbReference>
<dbReference type="Pfam" id="PF06951">
    <property type="entry name" value="PLA2G12"/>
    <property type="match status" value="1"/>
</dbReference>
<accession>A0A0D2J4M3</accession>
<dbReference type="GO" id="GO:0050482">
    <property type="term" value="P:arachidonate secretion"/>
    <property type="evidence" value="ECO:0007669"/>
    <property type="project" value="InterPro"/>
</dbReference>
<dbReference type="GO" id="GO:0016042">
    <property type="term" value="P:lipid catabolic process"/>
    <property type="evidence" value="ECO:0007669"/>
    <property type="project" value="InterPro"/>
</dbReference>
<dbReference type="Gene3D" id="1.20.90.10">
    <property type="entry name" value="Phospholipase A2 domain"/>
    <property type="match status" value="1"/>
</dbReference>
<dbReference type="PANTHER" id="PTHR12824">
    <property type="entry name" value="GROUP XII SECRETORY PHOSPHOLIPASE A2 FAMILY MEMBER"/>
    <property type="match status" value="1"/>
</dbReference>
<keyword evidence="1" id="KW-0812">Transmembrane</keyword>
<reference evidence="2 3" key="1">
    <citation type="submission" date="2013-11" db="EMBL/GenBank/DDBJ databases">
        <title>Metagenomic analysis of a methanogenic consortium involved in long chain n-alkane degradation.</title>
        <authorList>
            <person name="Davidova I.A."/>
            <person name="Callaghan A.V."/>
            <person name="Wawrik B."/>
            <person name="Pruitt S."/>
            <person name="Marks C."/>
            <person name="Duncan K.E."/>
            <person name="Suflita J.M."/>
        </authorList>
    </citation>
    <scope>NUCLEOTIDE SEQUENCE [LARGE SCALE GENOMIC DNA]</scope>
    <source>
        <strain evidence="2 3">SPR</strain>
    </source>
</reference>
<dbReference type="GO" id="GO:0006644">
    <property type="term" value="P:phospholipid metabolic process"/>
    <property type="evidence" value="ECO:0007669"/>
    <property type="project" value="InterPro"/>
</dbReference>
<dbReference type="SUPFAM" id="SSF48619">
    <property type="entry name" value="Phospholipase A2, PLA2"/>
    <property type="match status" value="1"/>
</dbReference>
<dbReference type="GO" id="GO:0005576">
    <property type="term" value="C:extracellular region"/>
    <property type="evidence" value="ECO:0007669"/>
    <property type="project" value="InterPro"/>
</dbReference>
<keyword evidence="3" id="KW-1185">Reference proteome</keyword>
<sequence length="166" mass="18997">MQVSTFPKNLAISLKYLIYLCICLIVILYTPEAASAGQHCGAENDWRSHLVPDYWPPRPVRHIKSLDSKLLKPVGFYNACKRHDDCYDTYGRSRSSCDKKFYKDMKKQCQKVYDAFWDLPQRKACEGAAYGYYQAVVKNGRPAYLSAQKSAAPQINADDKLQTVKK</sequence>
<organism evidence="2 3">
    <name type="scientific">Dethiosulfatarculus sandiegensis</name>
    <dbReference type="NCBI Taxonomy" id="1429043"/>
    <lineage>
        <taxon>Bacteria</taxon>
        <taxon>Pseudomonadati</taxon>
        <taxon>Thermodesulfobacteriota</taxon>
        <taxon>Desulfarculia</taxon>
        <taxon>Desulfarculales</taxon>
        <taxon>Desulfarculaceae</taxon>
        <taxon>Dethiosulfatarculus</taxon>
    </lineage>
</organism>
<name>A0A0D2J4M3_9BACT</name>
<comment type="caution">
    <text evidence="2">The sequence shown here is derived from an EMBL/GenBank/DDBJ whole genome shotgun (WGS) entry which is preliminary data.</text>
</comment>
<dbReference type="PANTHER" id="PTHR12824:SF8">
    <property type="entry name" value="GXIVSPLA2, ISOFORM A"/>
    <property type="match status" value="1"/>
</dbReference>
<dbReference type="EMBL" id="AZAC01000019">
    <property type="protein sequence ID" value="KIX13049.1"/>
    <property type="molecule type" value="Genomic_DNA"/>
</dbReference>
<proteinExistence type="predicted"/>
<evidence type="ECO:0000313" key="2">
    <source>
        <dbReference type="EMBL" id="KIX13049.1"/>
    </source>
</evidence>
<dbReference type="Proteomes" id="UP000032233">
    <property type="component" value="Unassembled WGS sequence"/>
</dbReference>
<dbReference type="InterPro" id="IPR010711">
    <property type="entry name" value="PLA2G12"/>
</dbReference>